<feature type="non-terminal residue" evidence="6">
    <location>
        <position position="1"/>
    </location>
</feature>
<evidence type="ECO:0000256" key="3">
    <source>
        <dbReference type="ARBA" id="ARBA00023002"/>
    </source>
</evidence>
<keyword evidence="3" id="KW-0560">Oxidoreductase</keyword>
<keyword evidence="2" id="KW-0288">FMN</keyword>
<evidence type="ECO:0000256" key="1">
    <source>
        <dbReference type="ARBA" id="ARBA00022630"/>
    </source>
</evidence>
<dbReference type="EMBL" id="UINC01002958">
    <property type="protein sequence ID" value="SVA01977.1"/>
    <property type="molecule type" value="Genomic_DNA"/>
</dbReference>
<dbReference type="AlphaFoldDB" id="A0A381SI05"/>
<dbReference type="Gene3D" id="3.20.20.30">
    <property type="entry name" value="Luciferase-like domain"/>
    <property type="match status" value="1"/>
</dbReference>
<dbReference type="InterPro" id="IPR050172">
    <property type="entry name" value="SsuD_RutA_monooxygenase"/>
</dbReference>
<protein>
    <recommendedName>
        <fullName evidence="5">Luciferase-like domain-containing protein</fullName>
    </recommendedName>
</protein>
<reference evidence="6" key="1">
    <citation type="submission" date="2018-05" db="EMBL/GenBank/DDBJ databases">
        <authorList>
            <person name="Lanie J.A."/>
            <person name="Ng W.-L."/>
            <person name="Kazmierczak K.M."/>
            <person name="Andrzejewski T.M."/>
            <person name="Davidsen T.M."/>
            <person name="Wayne K.J."/>
            <person name="Tettelin H."/>
            <person name="Glass J.I."/>
            <person name="Rusch D."/>
            <person name="Podicherti R."/>
            <person name="Tsui H.-C.T."/>
            <person name="Winkler M.E."/>
        </authorList>
    </citation>
    <scope>NUCLEOTIDE SEQUENCE</scope>
</reference>
<dbReference type="InterPro" id="IPR011251">
    <property type="entry name" value="Luciferase-like_dom"/>
</dbReference>
<dbReference type="PANTHER" id="PTHR42847:SF4">
    <property type="entry name" value="ALKANESULFONATE MONOOXYGENASE-RELATED"/>
    <property type="match status" value="1"/>
</dbReference>
<dbReference type="PANTHER" id="PTHR42847">
    <property type="entry name" value="ALKANESULFONATE MONOOXYGENASE"/>
    <property type="match status" value="1"/>
</dbReference>
<dbReference type="InterPro" id="IPR019921">
    <property type="entry name" value="Lucif-like_OxRdtase_Rv2161c"/>
</dbReference>
<gene>
    <name evidence="6" type="ORF">METZ01_LOCUS54831</name>
</gene>
<keyword evidence="1" id="KW-0285">Flavoprotein</keyword>
<evidence type="ECO:0000313" key="6">
    <source>
        <dbReference type="EMBL" id="SVA01977.1"/>
    </source>
</evidence>
<evidence type="ECO:0000256" key="4">
    <source>
        <dbReference type="ARBA" id="ARBA00023033"/>
    </source>
</evidence>
<dbReference type="Pfam" id="PF00296">
    <property type="entry name" value="Bac_luciferase"/>
    <property type="match status" value="1"/>
</dbReference>
<dbReference type="InterPro" id="IPR036661">
    <property type="entry name" value="Luciferase-like_sf"/>
</dbReference>
<sequence>VVSDPEAMVAVAITAEAAGWESVWTGEHLVASSPRRPPSPVPPDTHFVDQVASLAFLAAHTRTLRLGTGIVILPQRNPVVLAKELASVDVLSGGRLEAGFGVGYVPDEFDAVGVPFSERGARTTEYIDALRALWRGDLSFSGRFTSWDGVEAYPRPVSPSGPPIHVGGNSPATFRRAVLQADGWYGFATTLASTANALEAIRQNLEALDRPADRARIQVSVTPSEPVDRDLVRRYEDLGVDRLIVVRDFRDTAGGPHPERATAVLSFLADTPTTLGLD</sequence>
<evidence type="ECO:0000259" key="5">
    <source>
        <dbReference type="Pfam" id="PF00296"/>
    </source>
</evidence>
<feature type="domain" description="Luciferase-like" evidence="5">
    <location>
        <begin position="5"/>
        <end position="223"/>
    </location>
</feature>
<proteinExistence type="predicted"/>
<organism evidence="6">
    <name type="scientific">marine metagenome</name>
    <dbReference type="NCBI Taxonomy" id="408172"/>
    <lineage>
        <taxon>unclassified sequences</taxon>
        <taxon>metagenomes</taxon>
        <taxon>ecological metagenomes</taxon>
    </lineage>
</organism>
<accession>A0A381SI05</accession>
<name>A0A381SI05_9ZZZZ</name>
<dbReference type="GO" id="GO:0046306">
    <property type="term" value="P:alkanesulfonate catabolic process"/>
    <property type="evidence" value="ECO:0007669"/>
    <property type="project" value="TreeGrafter"/>
</dbReference>
<dbReference type="NCBIfam" id="TIGR03619">
    <property type="entry name" value="F420_Rv2161c"/>
    <property type="match status" value="1"/>
</dbReference>
<dbReference type="SUPFAM" id="SSF51679">
    <property type="entry name" value="Bacterial luciferase-like"/>
    <property type="match status" value="1"/>
</dbReference>
<dbReference type="GO" id="GO:0008726">
    <property type="term" value="F:alkanesulfonate monooxygenase activity"/>
    <property type="evidence" value="ECO:0007669"/>
    <property type="project" value="TreeGrafter"/>
</dbReference>
<evidence type="ECO:0000256" key="2">
    <source>
        <dbReference type="ARBA" id="ARBA00022643"/>
    </source>
</evidence>
<keyword evidence="4" id="KW-0503">Monooxygenase</keyword>